<keyword evidence="2" id="KW-0238">DNA-binding</keyword>
<dbReference type="PROSITE" id="PS50995">
    <property type="entry name" value="HTH_MARR_2"/>
    <property type="match status" value="1"/>
</dbReference>
<evidence type="ECO:0000256" key="3">
    <source>
        <dbReference type="ARBA" id="ARBA00023163"/>
    </source>
</evidence>
<dbReference type="InterPro" id="IPR036388">
    <property type="entry name" value="WH-like_DNA-bd_sf"/>
</dbReference>
<keyword evidence="1" id="KW-0805">Transcription regulation</keyword>
<organism evidence="5 6">
    <name type="scientific">Clostridium oceanicum</name>
    <dbReference type="NCBI Taxonomy" id="1543"/>
    <lineage>
        <taxon>Bacteria</taxon>
        <taxon>Bacillati</taxon>
        <taxon>Bacillota</taxon>
        <taxon>Clostridia</taxon>
        <taxon>Eubacteriales</taxon>
        <taxon>Clostridiaceae</taxon>
        <taxon>Clostridium</taxon>
    </lineage>
</organism>
<dbReference type="Pfam" id="PF01047">
    <property type="entry name" value="MarR"/>
    <property type="match status" value="1"/>
</dbReference>
<dbReference type="SUPFAM" id="SSF46785">
    <property type="entry name" value="Winged helix' DNA-binding domain"/>
    <property type="match status" value="1"/>
</dbReference>
<evidence type="ECO:0000256" key="2">
    <source>
        <dbReference type="ARBA" id="ARBA00023125"/>
    </source>
</evidence>
<dbReference type="EMBL" id="BAAACG010000010">
    <property type="protein sequence ID" value="GAA0741893.1"/>
    <property type="molecule type" value="Genomic_DNA"/>
</dbReference>
<feature type="domain" description="HTH marR-type" evidence="4">
    <location>
        <begin position="3"/>
        <end position="140"/>
    </location>
</feature>
<reference evidence="5 6" key="1">
    <citation type="journal article" date="2019" name="Int. J. Syst. Evol. Microbiol.">
        <title>The Global Catalogue of Microorganisms (GCM) 10K type strain sequencing project: providing services to taxonomists for standard genome sequencing and annotation.</title>
        <authorList>
            <consortium name="The Broad Institute Genomics Platform"/>
            <consortium name="The Broad Institute Genome Sequencing Center for Infectious Disease"/>
            <person name="Wu L."/>
            <person name="Ma J."/>
        </authorList>
    </citation>
    <scope>NUCLEOTIDE SEQUENCE [LARGE SCALE GENOMIC DNA]</scope>
    <source>
        <strain evidence="5 6">JCM 1407</strain>
    </source>
</reference>
<name>A0ABN1JKP5_9CLOT</name>
<dbReference type="Gene3D" id="1.10.10.10">
    <property type="entry name" value="Winged helix-like DNA-binding domain superfamily/Winged helix DNA-binding domain"/>
    <property type="match status" value="1"/>
</dbReference>
<keyword evidence="3" id="KW-0804">Transcription</keyword>
<evidence type="ECO:0000313" key="6">
    <source>
        <dbReference type="Proteomes" id="UP001501510"/>
    </source>
</evidence>
<sequence>MKNEDILKKLIDIIQLSQEMNKKSFQDIYNGLNINEVHTIDYIKRNTNPNVTSISSNLNITRGGATKMTKKLISKGYISEYKIAENKKEKYFTLTKSGEKIFIKHEKNHEESLKRDSKLFNAFTETEKHIIAKFLDVLKDDLKDKLI</sequence>
<protein>
    <recommendedName>
        <fullName evidence="4">HTH marR-type domain-containing protein</fullName>
    </recommendedName>
</protein>
<comment type="caution">
    <text evidence="5">The sequence shown here is derived from an EMBL/GenBank/DDBJ whole genome shotgun (WGS) entry which is preliminary data.</text>
</comment>
<dbReference type="InterPro" id="IPR052067">
    <property type="entry name" value="Metal_resp_HTH_trans_reg"/>
</dbReference>
<accession>A0ABN1JKP5</accession>
<proteinExistence type="predicted"/>
<dbReference type="Proteomes" id="UP001501510">
    <property type="component" value="Unassembled WGS sequence"/>
</dbReference>
<gene>
    <name evidence="5" type="ORF">GCM10008906_23720</name>
</gene>
<dbReference type="InterPro" id="IPR036390">
    <property type="entry name" value="WH_DNA-bd_sf"/>
</dbReference>
<evidence type="ECO:0000313" key="5">
    <source>
        <dbReference type="EMBL" id="GAA0741893.1"/>
    </source>
</evidence>
<dbReference type="InterPro" id="IPR000835">
    <property type="entry name" value="HTH_MarR-typ"/>
</dbReference>
<evidence type="ECO:0000259" key="4">
    <source>
        <dbReference type="PROSITE" id="PS50995"/>
    </source>
</evidence>
<keyword evidence="6" id="KW-1185">Reference proteome</keyword>
<evidence type="ECO:0000256" key="1">
    <source>
        <dbReference type="ARBA" id="ARBA00023015"/>
    </source>
</evidence>
<dbReference type="RefSeq" id="WP_343761830.1">
    <property type="nucleotide sequence ID" value="NZ_BAAACG010000010.1"/>
</dbReference>
<dbReference type="SMART" id="SM00347">
    <property type="entry name" value="HTH_MARR"/>
    <property type="match status" value="1"/>
</dbReference>
<dbReference type="PANTHER" id="PTHR35790:SF4">
    <property type="entry name" value="HTH-TYPE TRANSCRIPTIONAL REGULATOR PCHR"/>
    <property type="match status" value="1"/>
</dbReference>
<dbReference type="PANTHER" id="PTHR35790">
    <property type="entry name" value="HTH-TYPE TRANSCRIPTIONAL REGULATOR PCHR"/>
    <property type="match status" value="1"/>
</dbReference>